<dbReference type="AlphaFoldDB" id="A0A7R7ZNV7"/>
<reference evidence="2" key="2">
    <citation type="submission" date="2021-02" db="EMBL/GenBank/DDBJ databases">
        <title>Aspergillus chevalieri M1 genome sequence.</title>
        <authorList>
            <person name="Kadooka C."/>
            <person name="Mori K."/>
            <person name="Futagami T."/>
        </authorList>
    </citation>
    <scope>NUCLEOTIDE SEQUENCE</scope>
    <source>
        <strain evidence="2">M1</strain>
    </source>
</reference>
<dbReference type="GeneID" id="66983628"/>
<keyword evidence="1" id="KW-0732">Signal</keyword>
<protein>
    <submittedName>
        <fullName evidence="2">Uncharacterized protein</fullName>
    </submittedName>
</protein>
<dbReference type="Proteomes" id="UP000637239">
    <property type="component" value="Chromosome 5"/>
</dbReference>
<feature type="chain" id="PRO_5031002573" evidence="1">
    <location>
        <begin position="24"/>
        <end position="173"/>
    </location>
</feature>
<dbReference type="KEGG" id="ache:ACHE_50468A"/>
<gene>
    <name evidence="2" type="ORF">ACHE_50468A</name>
</gene>
<dbReference type="PANTHER" id="PTHR38123:SF3">
    <property type="entry name" value="ANTIGENIC CELL WALL GALACTOMANNOPROTEIN"/>
    <property type="match status" value="1"/>
</dbReference>
<reference evidence="2" key="1">
    <citation type="submission" date="2021-01" db="EMBL/GenBank/DDBJ databases">
        <authorList>
            <consortium name="Aspergillus chevalieri M1 genome sequencing consortium"/>
            <person name="Kazuki M."/>
            <person name="Futagami T."/>
        </authorList>
    </citation>
    <scope>NUCLEOTIDE SEQUENCE</scope>
    <source>
        <strain evidence="2">M1</strain>
    </source>
</reference>
<dbReference type="InterPro" id="IPR021054">
    <property type="entry name" value="Cell_wall_mannoprotein_1"/>
</dbReference>
<proteinExistence type="predicted"/>
<keyword evidence="3" id="KW-1185">Reference proteome</keyword>
<accession>A0A7R7ZNV7</accession>
<feature type="signal peptide" evidence="1">
    <location>
        <begin position="1"/>
        <end position="23"/>
    </location>
</feature>
<dbReference type="Pfam" id="PF12296">
    <property type="entry name" value="HsbA"/>
    <property type="match status" value="1"/>
</dbReference>
<evidence type="ECO:0000313" key="2">
    <source>
        <dbReference type="EMBL" id="BCR89270.1"/>
    </source>
</evidence>
<organism evidence="2 3">
    <name type="scientific">Aspergillus chevalieri</name>
    <name type="common">Eurotium chevalieri</name>
    <dbReference type="NCBI Taxonomy" id="182096"/>
    <lineage>
        <taxon>Eukaryota</taxon>
        <taxon>Fungi</taxon>
        <taxon>Dikarya</taxon>
        <taxon>Ascomycota</taxon>
        <taxon>Pezizomycotina</taxon>
        <taxon>Eurotiomycetes</taxon>
        <taxon>Eurotiomycetidae</taxon>
        <taxon>Eurotiales</taxon>
        <taxon>Aspergillaceae</taxon>
        <taxon>Aspergillus</taxon>
        <taxon>Aspergillus subgen. Aspergillus</taxon>
    </lineage>
</organism>
<evidence type="ECO:0000313" key="3">
    <source>
        <dbReference type="Proteomes" id="UP000637239"/>
    </source>
</evidence>
<dbReference type="RefSeq" id="XP_043137792.1">
    <property type="nucleotide sequence ID" value="XM_043280189.1"/>
</dbReference>
<sequence length="173" mass="19310">MLLIKYLLTAVLLVSPAIAAVDAQQIVSNNQAIARELDRAKGTIEKYDGGLISNLMVAKALHDAKGIFGIARKDLAGPDAYTDEESSKIMDSYKNLYPRVMDILDLANDKASECKKAGVQYIAQGIFDHMHDEKKKLEDVMKSQLSDKHHRLVKPYSNRIDDAFRNAAEAYRN</sequence>
<dbReference type="GO" id="GO:0005576">
    <property type="term" value="C:extracellular region"/>
    <property type="evidence" value="ECO:0007669"/>
    <property type="project" value="TreeGrafter"/>
</dbReference>
<dbReference type="EMBL" id="AP024420">
    <property type="protein sequence ID" value="BCR89270.1"/>
    <property type="molecule type" value="Genomic_DNA"/>
</dbReference>
<dbReference type="PANTHER" id="PTHR38123">
    <property type="entry name" value="CELL WALL SERINE-THREONINE-RICH GALACTOMANNOPROTEIN MP1 (AFU_ORTHOLOGUE AFUA_4G03240)"/>
    <property type="match status" value="1"/>
</dbReference>
<name>A0A7R7ZNV7_ASPCH</name>
<evidence type="ECO:0000256" key="1">
    <source>
        <dbReference type="SAM" id="SignalP"/>
    </source>
</evidence>